<protein>
    <submittedName>
        <fullName evidence="1">Uncharacterized protein</fullName>
    </submittedName>
</protein>
<keyword evidence="2" id="KW-1185">Reference proteome</keyword>
<name>A0AAV6UEJ1_9ARAC</name>
<organism evidence="1 2">
    <name type="scientific">Oedothorax gibbosus</name>
    <dbReference type="NCBI Taxonomy" id="931172"/>
    <lineage>
        <taxon>Eukaryota</taxon>
        <taxon>Metazoa</taxon>
        <taxon>Ecdysozoa</taxon>
        <taxon>Arthropoda</taxon>
        <taxon>Chelicerata</taxon>
        <taxon>Arachnida</taxon>
        <taxon>Araneae</taxon>
        <taxon>Araneomorphae</taxon>
        <taxon>Entelegynae</taxon>
        <taxon>Araneoidea</taxon>
        <taxon>Linyphiidae</taxon>
        <taxon>Erigoninae</taxon>
        <taxon>Oedothorax</taxon>
    </lineage>
</organism>
<sequence length="78" mass="8834">MSWNDVSEKTIRNCFSHGHEGFCQPEDNNAAVMKEMEDVFNPPPDMNAEDFEAWMENDEKVATSTSLTDEDICEAVCV</sequence>
<evidence type="ECO:0000313" key="2">
    <source>
        <dbReference type="Proteomes" id="UP000827092"/>
    </source>
</evidence>
<gene>
    <name evidence="1" type="ORF">JTE90_003485</name>
</gene>
<dbReference type="EMBL" id="JAFNEN010000446">
    <property type="protein sequence ID" value="KAG8182812.1"/>
    <property type="molecule type" value="Genomic_DNA"/>
</dbReference>
<reference evidence="1 2" key="1">
    <citation type="journal article" date="2022" name="Nat. Ecol. Evol.">
        <title>A masculinizing supergene underlies an exaggerated male reproductive morph in a spider.</title>
        <authorList>
            <person name="Hendrickx F."/>
            <person name="De Corte Z."/>
            <person name="Sonet G."/>
            <person name="Van Belleghem S.M."/>
            <person name="Kostlbacher S."/>
            <person name="Vangestel C."/>
        </authorList>
    </citation>
    <scope>NUCLEOTIDE SEQUENCE [LARGE SCALE GENOMIC DNA]</scope>
    <source>
        <strain evidence="1">W744_W776</strain>
    </source>
</reference>
<dbReference type="AlphaFoldDB" id="A0AAV6UEJ1"/>
<proteinExistence type="predicted"/>
<comment type="caution">
    <text evidence="1">The sequence shown here is derived from an EMBL/GenBank/DDBJ whole genome shotgun (WGS) entry which is preliminary data.</text>
</comment>
<dbReference type="Proteomes" id="UP000827092">
    <property type="component" value="Unassembled WGS sequence"/>
</dbReference>
<evidence type="ECO:0000313" key="1">
    <source>
        <dbReference type="EMBL" id="KAG8182812.1"/>
    </source>
</evidence>
<accession>A0AAV6UEJ1</accession>